<name>A0A2S1QWP0_9FLAO</name>
<evidence type="ECO:0000313" key="2">
    <source>
        <dbReference type="EMBL" id="AWH84749.1"/>
    </source>
</evidence>
<evidence type="ECO:0000313" key="3">
    <source>
        <dbReference type="Proteomes" id="UP000244929"/>
    </source>
</evidence>
<keyword evidence="1" id="KW-1133">Transmembrane helix</keyword>
<reference evidence="2 3" key="1">
    <citation type="submission" date="2018-04" db="EMBL/GenBank/DDBJ databases">
        <title>Genome sequencing of Flavobacterium sp. HYN0059.</title>
        <authorList>
            <person name="Yi H."/>
            <person name="Baek C."/>
        </authorList>
    </citation>
    <scope>NUCLEOTIDE SEQUENCE [LARGE SCALE GENOMIC DNA]</scope>
    <source>
        <strain evidence="2 3">HYN0059</strain>
    </source>
</reference>
<keyword evidence="1" id="KW-0472">Membrane</keyword>
<accession>A0A2S1QWP0</accession>
<dbReference type="AlphaFoldDB" id="A0A2S1QWP0"/>
<evidence type="ECO:0000256" key="1">
    <source>
        <dbReference type="SAM" id="Phobius"/>
    </source>
</evidence>
<organism evidence="2 3">
    <name type="scientific">Flavobacterium album</name>
    <dbReference type="NCBI Taxonomy" id="2175091"/>
    <lineage>
        <taxon>Bacteria</taxon>
        <taxon>Pseudomonadati</taxon>
        <taxon>Bacteroidota</taxon>
        <taxon>Flavobacteriia</taxon>
        <taxon>Flavobacteriales</taxon>
        <taxon>Flavobacteriaceae</taxon>
        <taxon>Flavobacterium</taxon>
    </lineage>
</organism>
<dbReference type="KEGG" id="falb:HYN59_06265"/>
<feature type="transmembrane region" description="Helical" evidence="1">
    <location>
        <begin position="34"/>
        <end position="54"/>
    </location>
</feature>
<keyword evidence="1" id="KW-0812">Transmembrane</keyword>
<dbReference type="Proteomes" id="UP000244929">
    <property type="component" value="Chromosome"/>
</dbReference>
<keyword evidence="3" id="KW-1185">Reference proteome</keyword>
<sequence length="184" mass="20333">MVIVFITPAGKCKRGCNLAVPGSLLFIKNKKMDLSTTIIGVALLAICLVPLVLAHNKKKKKQQQLLKALTGLAESYSCKITQHDLWQNTAIGIDENAKCVFFVKNTDGANSLQKVHLAAINDAYSNGDPDPVASEKLELLMVHAGGKEFDIALEFYNPEVSMQINDEWILLKKWQGILQEAIRK</sequence>
<gene>
    <name evidence="2" type="ORF">HYN59_06265</name>
</gene>
<proteinExistence type="predicted"/>
<dbReference type="EMBL" id="CP029186">
    <property type="protein sequence ID" value="AWH84749.1"/>
    <property type="molecule type" value="Genomic_DNA"/>
</dbReference>
<protein>
    <submittedName>
        <fullName evidence="2">Uncharacterized protein</fullName>
    </submittedName>
</protein>